<keyword evidence="2" id="KW-1185">Reference proteome</keyword>
<protein>
    <submittedName>
        <fullName evidence="1">Uncharacterized protein</fullName>
    </submittedName>
</protein>
<dbReference type="Proteomes" id="UP001497444">
    <property type="component" value="Chromosome 10"/>
</dbReference>
<accession>A0ABP0VQM8</accession>
<reference evidence="1" key="1">
    <citation type="submission" date="2024-02" db="EMBL/GenBank/DDBJ databases">
        <authorList>
            <consortium name="ELIXIR-Norway"/>
            <consortium name="Elixir Norway"/>
        </authorList>
    </citation>
    <scope>NUCLEOTIDE SEQUENCE</scope>
</reference>
<evidence type="ECO:0000313" key="2">
    <source>
        <dbReference type="Proteomes" id="UP001497444"/>
    </source>
</evidence>
<name>A0ABP0VQM8_9BRYO</name>
<gene>
    <name evidence="1" type="ORF">CSSPJE1EN1_LOCUS2267</name>
</gene>
<organism evidence="1 2">
    <name type="scientific">Sphagnum jensenii</name>
    <dbReference type="NCBI Taxonomy" id="128206"/>
    <lineage>
        <taxon>Eukaryota</taxon>
        <taxon>Viridiplantae</taxon>
        <taxon>Streptophyta</taxon>
        <taxon>Embryophyta</taxon>
        <taxon>Bryophyta</taxon>
        <taxon>Sphagnophytina</taxon>
        <taxon>Sphagnopsida</taxon>
        <taxon>Sphagnales</taxon>
        <taxon>Sphagnaceae</taxon>
        <taxon>Sphagnum</taxon>
    </lineage>
</organism>
<proteinExistence type="predicted"/>
<evidence type="ECO:0000313" key="1">
    <source>
        <dbReference type="EMBL" id="CAK9256789.1"/>
    </source>
</evidence>
<sequence>MGHALLGKVFNNVARPGLMPEFSALLTLVREFGIEYFLSYRVSEGCSFHHRRDSDVAREFGDVLHFYRDHQSGRPLDVRVHRFYVQDFSELARHDGEGFFVPELFMQIGKLYLDRVHEERFRPLRVRVEVRVVYGKG</sequence>
<dbReference type="EMBL" id="OZ020105">
    <property type="protein sequence ID" value="CAK9256789.1"/>
    <property type="molecule type" value="Genomic_DNA"/>
</dbReference>